<sequence>MNDFNLLYVILGIVFWCCFFTCSCLCRSAANPNSEVAAATHTLVTATPQQYPQQYPQYPVPPQSYQRVPYQPVPGHPGYPAMPGNQAVLMTIPLSHEQPFTPPPSYQDAIGPTYPLQPINQSSSQPKPPAQPQSNALTDSSDFLASSANNQEFVLPYRLDS</sequence>
<dbReference type="RefSeq" id="XP_005724739.1">
    <property type="nucleotide sequence ID" value="XM_005724682.1"/>
</dbReference>
<keyword evidence="3" id="KW-1185">Reference proteome</keyword>
<reference evidence="4" key="1">
    <citation type="submission" date="2025-08" db="UniProtKB">
        <authorList>
            <consortium name="RefSeq"/>
        </authorList>
    </citation>
    <scope>IDENTIFICATION</scope>
</reference>
<evidence type="ECO:0000313" key="3">
    <source>
        <dbReference type="Proteomes" id="UP000695023"/>
    </source>
</evidence>
<feature type="compositionally biased region" description="Polar residues" evidence="1">
    <location>
        <begin position="135"/>
        <end position="152"/>
    </location>
</feature>
<name>A0A9Y3VDG3_9CICH</name>
<organism evidence="3 4">
    <name type="scientific">Pundamilia nyererei</name>
    <dbReference type="NCBI Taxonomy" id="303518"/>
    <lineage>
        <taxon>Eukaryota</taxon>
        <taxon>Metazoa</taxon>
        <taxon>Chordata</taxon>
        <taxon>Craniata</taxon>
        <taxon>Vertebrata</taxon>
        <taxon>Euteleostomi</taxon>
        <taxon>Actinopterygii</taxon>
        <taxon>Neopterygii</taxon>
        <taxon>Teleostei</taxon>
        <taxon>Neoteleostei</taxon>
        <taxon>Acanthomorphata</taxon>
        <taxon>Ovalentaria</taxon>
        <taxon>Cichlomorphae</taxon>
        <taxon>Cichliformes</taxon>
        <taxon>Cichlidae</taxon>
        <taxon>African cichlids</taxon>
        <taxon>Pseudocrenilabrinae</taxon>
        <taxon>Haplochromini</taxon>
        <taxon>Pundamilia</taxon>
    </lineage>
</organism>
<protein>
    <submittedName>
        <fullName evidence="4">Protein shisa-5-like</fullName>
    </submittedName>
</protein>
<keyword evidence="2" id="KW-0472">Membrane</keyword>
<accession>A0A9Y3VDG3</accession>
<dbReference type="Proteomes" id="UP000695023">
    <property type="component" value="Unplaced"/>
</dbReference>
<proteinExistence type="predicted"/>
<dbReference type="AlphaFoldDB" id="A0A9Y3VDG3"/>
<feature type="transmembrane region" description="Helical" evidence="2">
    <location>
        <begin position="6"/>
        <end position="26"/>
    </location>
</feature>
<gene>
    <name evidence="4" type="primary">LOC102203783</name>
</gene>
<keyword evidence="2" id="KW-1133">Transmembrane helix</keyword>
<feature type="region of interest" description="Disordered" evidence="1">
    <location>
        <begin position="98"/>
        <end position="161"/>
    </location>
</feature>
<evidence type="ECO:0000256" key="2">
    <source>
        <dbReference type="SAM" id="Phobius"/>
    </source>
</evidence>
<dbReference type="GeneID" id="102203783"/>
<keyword evidence="2" id="KW-0812">Transmembrane</keyword>
<evidence type="ECO:0000313" key="4">
    <source>
        <dbReference type="RefSeq" id="XP_005724739.1"/>
    </source>
</evidence>
<evidence type="ECO:0000256" key="1">
    <source>
        <dbReference type="SAM" id="MobiDB-lite"/>
    </source>
</evidence>